<dbReference type="InterPro" id="IPR007024">
    <property type="entry name" value="BLUF_domain"/>
</dbReference>
<dbReference type="SMART" id="SM01034">
    <property type="entry name" value="BLUF"/>
    <property type="match status" value="1"/>
</dbReference>
<evidence type="ECO:0000259" key="1">
    <source>
        <dbReference type="PROSITE" id="PS50925"/>
    </source>
</evidence>
<proteinExistence type="predicted"/>
<accession>A0A1P8UQZ8</accession>
<name>A0A1P8UQZ8_9RHOB</name>
<evidence type="ECO:0000313" key="2">
    <source>
        <dbReference type="EMBL" id="APZ51840.1"/>
    </source>
</evidence>
<dbReference type="PROSITE" id="PS50925">
    <property type="entry name" value="BLUF"/>
    <property type="match status" value="1"/>
</dbReference>
<dbReference type="Proteomes" id="UP000187059">
    <property type="component" value="Chromosome"/>
</dbReference>
<protein>
    <submittedName>
        <fullName evidence="2">Sensor of blue-light using FAD</fullName>
    </submittedName>
</protein>
<organism evidence="2 3">
    <name type="scientific">Salipiger abyssi</name>
    <dbReference type="NCBI Taxonomy" id="1250539"/>
    <lineage>
        <taxon>Bacteria</taxon>
        <taxon>Pseudomonadati</taxon>
        <taxon>Pseudomonadota</taxon>
        <taxon>Alphaproteobacteria</taxon>
        <taxon>Rhodobacterales</taxon>
        <taxon>Roseobacteraceae</taxon>
        <taxon>Salipiger</taxon>
    </lineage>
</organism>
<reference evidence="2 3" key="1">
    <citation type="submission" date="2016-04" db="EMBL/GenBank/DDBJ databases">
        <title>Deep-sea bacteria in the southern Pacific.</title>
        <authorList>
            <person name="Tang K."/>
        </authorList>
    </citation>
    <scope>NUCLEOTIDE SEQUENCE [LARGE SCALE GENOMIC DNA]</scope>
    <source>
        <strain evidence="2 3">JLT2014</strain>
    </source>
</reference>
<dbReference type="GO" id="GO:0009882">
    <property type="term" value="F:blue light photoreceptor activity"/>
    <property type="evidence" value="ECO:0007669"/>
    <property type="project" value="InterPro"/>
</dbReference>
<dbReference type="OrthoDB" id="196105at2"/>
<keyword evidence="3" id="KW-1185">Reference proteome</keyword>
<dbReference type="InterPro" id="IPR036046">
    <property type="entry name" value="Acylphosphatase-like_dom_sf"/>
</dbReference>
<dbReference type="RefSeq" id="WP_076696685.1">
    <property type="nucleotide sequence ID" value="NZ_CP015093.1"/>
</dbReference>
<dbReference type="STRING" id="1250539.Ga0080574_TMP1506"/>
<dbReference type="GO" id="GO:0071949">
    <property type="term" value="F:FAD binding"/>
    <property type="evidence" value="ECO:0007669"/>
    <property type="project" value="InterPro"/>
</dbReference>
<dbReference type="KEGG" id="paby:Ga0080574_TMP1506"/>
<sequence>MITQLLYTSASRHPRGHTSDIDVLREAMTHNAREGVTGYLLRDEDGFCQVLEGPREIVERLFLRIAQDLRHFDVVLRMRRTVAERGFLGWSMGYASLSPEDSAFLATQFAEGEGGVLLAFNRIGQVASAGRG</sequence>
<gene>
    <name evidence="2" type="ORF">Ga0080574_TMP1506</name>
</gene>
<dbReference type="AlphaFoldDB" id="A0A1P8UQZ8"/>
<dbReference type="SUPFAM" id="SSF54975">
    <property type="entry name" value="Acylphosphatase/BLUF domain-like"/>
    <property type="match status" value="1"/>
</dbReference>
<dbReference type="EMBL" id="CP015093">
    <property type="protein sequence ID" value="APZ51840.1"/>
    <property type="molecule type" value="Genomic_DNA"/>
</dbReference>
<feature type="domain" description="BLUF" evidence="1">
    <location>
        <begin position="2"/>
        <end position="93"/>
    </location>
</feature>
<evidence type="ECO:0000313" key="3">
    <source>
        <dbReference type="Proteomes" id="UP000187059"/>
    </source>
</evidence>
<dbReference type="Pfam" id="PF04940">
    <property type="entry name" value="BLUF"/>
    <property type="match status" value="1"/>
</dbReference>
<dbReference type="Gene3D" id="3.30.70.100">
    <property type="match status" value="1"/>
</dbReference>